<feature type="non-terminal residue" evidence="1">
    <location>
        <position position="1"/>
    </location>
</feature>
<proteinExistence type="predicted"/>
<keyword evidence="2" id="KW-1185">Reference proteome</keyword>
<sequence length="64" mass="7596">NTRLVKEGFRSPSETESERLNRLDVPFEQIRKPFYQRGLRIFQEVFYGSYRKAVESALANLPYP</sequence>
<comment type="caution">
    <text evidence="1">The sequence shown here is derived from an EMBL/GenBank/DDBJ whole genome shotgun (WGS) entry which is preliminary data.</text>
</comment>
<dbReference type="AlphaFoldDB" id="A0A8X6INQ8"/>
<dbReference type="Proteomes" id="UP000887013">
    <property type="component" value="Unassembled WGS sequence"/>
</dbReference>
<accession>A0A8X6INQ8</accession>
<name>A0A8X6INQ8_NEPPI</name>
<reference evidence="1" key="1">
    <citation type="submission" date="2020-08" db="EMBL/GenBank/DDBJ databases">
        <title>Multicomponent nature underlies the extraordinary mechanical properties of spider dragline silk.</title>
        <authorList>
            <person name="Kono N."/>
            <person name="Nakamura H."/>
            <person name="Mori M."/>
            <person name="Yoshida Y."/>
            <person name="Ohtoshi R."/>
            <person name="Malay A.D."/>
            <person name="Moran D.A.P."/>
            <person name="Tomita M."/>
            <person name="Numata K."/>
            <person name="Arakawa K."/>
        </authorList>
    </citation>
    <scope>NUCLEOTIDE SEQUENCE</scope>
</reference>
<evidence type="ECO:0000313" key="1">
    <source>
        <dbReference type="EMBL" id="GFS53781.1"/>
    </source>
</evidence>
<evidence type="ECO:0000313" key="2">
    <source>
        <dbReference type="Proteomes" id="UP000887013"/>
    </source>
</evidence>
<protein>
    <submittedName>
        <fullName evidence="1">Uncharacterized protein</fullName>
    </submittedName>
</protein>
<organism evidence="1 2">
    <name type="scientific">Nephila pilipes</name>
    <name type="common">Giant wood spider</name>
    <name type="synonym">Nephila maculata</name>
    <dbReference type="NCBI Taxonomy" id="299642"/>
    <lineage>
        <taxon>Eukaryota</taxon>
        <taxon>Metazoa</taxon>
        <taxon>Ecdysozoa</taxon>
        <taxon>Arthropoda</taxon>
        <taxon>Chelicerata</taxon>
        <taxon>Arachnida</taxon>
        <taxon>Araneae</taxon>
        <taxon>Araneomorphae</taxon>
        <taxon>Entelegynae</taxon>
        <taxon>Araneoidea</taxon>
        <taxon>Nephilidae</taxon>
        <taxon>Nephila</taxon>
    </lineage>
</organism>
<gene>
    <name evidence="1" type="ORF">NPIL_376301</name>
</gene>
<dbReference type="EMBL" id="BMAW01046127">
    <property type="protein sequence ID" value="GFS53781.1"/>
    <property type="molecule type" value="Genomic_DNA"/>
</dbReference>